<dbReference type="CDD" id="cd16936">
    <property type="entry name" value="HATPase_RsbW-like"/>
    <property type="match status" value="1"/>
</dbReference>
<dbReference type="Proteomes" id="UP000516444">
    <property type="component" value="Chromosome"/>
</dbReference>
<dbReference type="GO" id="GO:0004674">
    <property type="term" value="F:protein serine/threonine kinase activity"/>
    <property type="evidence" value="ECO:0007669"/>
    <property type="project" value="UniProtKB-KW"/>
</dbReference>
<accession>A0A7G1P6Z0</accession>
<evidence type="ECO:0000256" key="1">
    <source>
        <dbReference type="ARBA" id="ARBA00022527"/>
    </source>
</evidence>
<keyword evidence="1" id="KW-0723">Serine/threonine-protein kinase</keyword>
<dbReference type="Pfam" id="PF13581">
    <property type="entry name" value="HATPase_c_2"/>
    <property type="match status" value="1"/>
</dbReference>
<feature type="region of interest" description="Disordered" evidence="2">
    <location>
        <begin position="81"/>
        <end position="104"/>
    </location>
</feature>
<sequence>MPVTKPKTETFRIPKHRSHVPTARQRVCKTLADWGVTGELADAVTLLANELVTNAVTHCRVPYARIQITLALDAPELVLEVSDPDKDRLPRPRDSPPDEESGRGLALVAALADSWGHRQDPYSKCVWARFTLAEKLEGARVPAGS</sequence>
<gene>
    <name evidence="4" type="ORF">GCM10017557_36940</name>
</gene>
<keyword evidence="1" id="KW-0418">Kinase</keyword>
<dbReference type="Gene3D" id="3.30.565.10">
    <property type="entry name" value="Histidine kinase-like ATPase, C-terminal domain"/>
    <property type="match status" value="1"/>
</dbReference>
<organism evidence="4 5">
    <name type="scientific">Streptomyces aurantiacus</name>
    <dbReference type="NCBI Taxonomy" id="47760"/>
    <lineage>
        <taxon>Bacteria</taxon>
        <taxon>Bacillati</taxon>
        <taxon>Actinomycetota</taxon>
        <taxon>Actinomycetes</taxon>
        <taxon>Kitasatosporales</taxon>
        <taxon>Streptomycetaceae</taxon>
        <taxon>Streptomyces</taxon>
        <taxon>Streptomyces aurantiacus group</taxon>
    </lineage>
</organism>
<dbReference type="InterPro" id="IPR036890">
    <property type="entry name" value="HATPase_C_sf"/>
</dbReference>
<feature type="domain" description="Histidine kinase/HSP90-like ATPase" evidence="3">
    <location>
        <begin position="16"/>
        <end position="129"/>
    </location>
</feature>
<dbReference type="KEGG" id="sgm:GCM10017557_36940"/>
<keyword evidence="5" id="KW-1185">Reference proteome</keyword>
<reference evidence="4 5" key="1">
    <citation type="journal article" date="2014" name="Int. J. Syst. Evol. Microbiol.">
        <title>Complete genome sequence of Corynebacterium casei LMG S-19264T (=DSM 44701T), isolated from a smear-ripened cheese.</title>
        <authorList>
            <consortium name="US DOE Joint Genome Institute (JGI-PGF)"/>
            <person name="Walter F."/>
            <person name="Albersmeier A."/>
            <person name="Kalinowski J."/>
            <person name="Ruckert C."/>
        </authorList>
    </citation>
    <scope>NUCLEOTIDE SEQUENCE [LARGE SCALE GENOMIC DNA]</scope>
    <source>
        <strain evidence="4 5">JCM 4677</strain>
    </source>
</reference>
<evidence type="ECO:0000313" key="5">
    <source>
        <dbReference type="Proteomes" id="UP000516444"/>
    </source>
</evidence>
<evidence type="ECO:0000259" key="3">
    <source>
        <dbReference type="Pfam" id="PF13581"/>
    </source>
</evidence>
<dbReference type="PANTHER" id="PTHR35526:SF3">
    <property type="entry name" value="ANTI-SIGMA-F FACTOR RSBW"/>
    <property type="match status" value="1"/>
</dbReference>
<dbReference type="AlphaFoldDB" id="A0A7G1P6Z0"/>
<keyword evidence="1" id="KW-0808">Transferase</keyword>
<dbReference type="EMBL" id="AP023440">
    <property type="protein sequence ID" value="BCL28835.1"/>
    <property type="molecule type" value="Genomic_DNA"/>
</dbReference>
<name>A0A7G1P6Z0_9ACTN</name>
<dbReference type="InterPro" id="IPR050267">
    <property type="entry name" value="Anti-sigma-factor_SerPK"/>
</dbReference>
<dbReference type="PANTHER" id="PTHR35526">
    <property type="entry name" value="ANTI-SIGMA-F FACTOR RSBW-RELATED"/>
    <property type="match status" value="1"/>
</dbReference>
<feature type="compositionally biased region" description="Basic and acidic residues" evidence="2">
    <location>
        <begin position="83"/>
        <end position="102"/>
    </location>
</feature>
<protein>
    <recommendedName>
        <fullName evidence="3">Histidine kinase/HSP90-like ATPase domain-containing protein</fullName>
    </recommendedName>
</protein>
<evidence type="ECO:0000313" key="4">
    <source>
        <dbReference type="EMBL" id="BCL28835.1"/>
    </source>
</evidence>
<proteinExistence type="predicted"/>
<dbReference type="InterPro" id="IPR003594">
    <property type="entry name" value="HATPase_dom"/>
</dbReference>
<dbReference type="SUPFAM" id="SSF55874">
    <property type="entry name" value="ATPase domain of HSP90 chaperone/DNA topoisomerase II/histidine kinase"/>
    <property type="match status" value="1"/>
</dbReference>
<evidence type="ECO:0000256" key="2">
    <source>
        <dbReference type="SAM" id="MobiDB-lite"/>
    </source>
</evidence>
<dbReference type="RefSeq" id="WP_190851020.1">
    <property type="nucleotide sequence ID" value="NZ_AP023440.1"/>
</dbReference>